<proteinExistence type="inferred from homology"/>
<reference evidence="3 4" key="1">
    <citation type="journal article" date="2014" name="Nature">
        <title>An environmental bacterial taxon with a large and distinct metabolic repertoire.</title>
        <authorList>
            <person name="Wilson M.C."/>
            <person name="Mori T."/>
            <person name="Ruckert C."/>
            <person name="Uria A.R."/>
            <person name="Helf M.J."/>
            <person name="Takada K."/>
            <person name="Gernert C."/>
            <person name="Steffens U.A."/>
            <person name="Heycke N."/>
            <person name="Schmitt S."/>
            <person name="Rinke C."/>
            <person name="Helfrich E.J."/>
            <person name="Brachmann A.O."/>
            <person name="Gurgui C."/>
            <person name="Wakimoto T."/>
            <person name="Kracht M."/>
            <person name="Crusemann M."/>
            <person name="Hentschel U."/>
            <person name="Abe I."/>
            <person name="Matsunaga S."/>
            <person name="Kalinowski J."/>
            <person name="Takeyama H."/>
            <person name="Piel J."/>
        </authorList>
    </citation>
    <scope>NUCLEOTIDE SEQUENCE [LARGE SCALE GENOMIC DNA]</scope>
    <source>
        <strain evidence="4">TSY2</strain>
    </source>
</reference>
<dbReference type="HOGENOM" id="CLU_1451960_0_0_7"/>
<protein>
    <recommendedName>
        <fullName evidence="2">Big-1 domain-containing protein</fullName>
    </recommendedName>
</protein>
<dbReference type="SUPFAM" id="SSF49373">
    <property type="entry name" value="Invasin/intimin cell-adhesion fragments"/>
    <property type="match status" value="1"/>
</dbReference>
<evidence type="ECO:0000313" key="4">
    <source>
        <dbReference type="Proteomes" id="UP000019140"/>
    </source>
</evidence>
<keyword evidence="4" id="KW-1185">Reference proteome</keyword>
<dbReference type="AlphaFoldDB" id="W4LPX3"/>
<dbReference type="Gene3D" id="2.60.40.10">
    <property type="entry name" value="Immunoglobulins"/>
    <property type="match status" value="1"/>
</dbReference>
<organism evidence="3 4">
    <name type="scientific">Candidatus Entotheonella gemina</name>
    <dbReference type="NCBI Taxonomy" id="1429439"/>
    <lineage>
        <taxon>Bacteria</taxon>
        <taxon>Pseudomonadati</taxon>
        <taxon>Nitrospinota/Tectimicrobiota group</taxon>
        <taxon>Candidatus Tectimicrobiota</taxon>
        <taxon>Candidatus Entotheonellia</taxon>
        <taxon>Candidatus Entotheonellales</taxon>
        <taxon>Candidatus Entotheonellaceae</taxon>
        <taxon>Candidatus Entotheonella</taxon>
    </lineage>
</organism>
<gene>
    <name evidence="3" type="ORF">ETSY2_39640</name>
</gene>
<feature type="domain" description="Big-1" evidence="2">
    <location>
        <begin position="100"/>
        <end position="177"/>
    </location>
</feature>
<dbReference type="InterPro" id="IPR008964">
    <property type="entry name" value="Invasin/intimin_cell_adhesion"/>
</dbReference>
<evidence type="ECO:0000256" key="1">
    <source>
        <dbReference type="ARBA" id="ARBA00010116"/>
    </source>
</evidence>
<accession>W4LPX3</accession>
<dbReference type="InterPro" id="IPR003344">
    <property type="entry name" value="Big_1_dom"/>
</dbReference>
<dbReference type="EMBL" id="AZHX01001761">
    <property type="protein sequence ID" value="ETX00129.1"/>
    <property type="molecule type" value="Genomic_DNA"/>
</dbReference>
<dbReference type="Pfam" id="PF02369">
    <property type="entry name" value="Big_1"/>
    <property type="match status" value="1"/>
</dbReference>
<comment type="caution">
    <text evidence="3">The sequence shown here is derived from an EMBL/GenBank/DDBJ whole genome shotgun (WGS) entry which is preliminary data.</text>
</comment>
<dbReference type="InterPro" id="IPR013783">
    <property type="entry name" value="Ig-like_fold"/>
</dbReference>
<dbReference type="Proteomes" id="UP000019140">
    <property type="component" value="Unassembled WGS sequence"/>
</dbReference>
<sequence length="186" mass="20134">MIVVFEKKSNKLKGVAARVFDNGHWREPKLEELYPNAAPDELGCIYVEESPKYVLKPDAWQLRLDENGVPVGVERKPTLPKIHLTTNAPDTDGDGLPELPADAKSKATITAEVKDTRGNIVNENVMLTFRTTGGTLSARRVEAEGGIASVELTSTVETVTVTVKASGEGLQDGSLTFEFMPPLSPS</sequence>
<evidence type="ECO:0000313" key="3">
    <source>
        <dbReference type="EMBL" id="ETX00129.1"/>
    </source>
</evidence>
<comment type="similarity">
    <text evidence="1">Belongs to the intimin/invasin family.</text>
</comment>
<evidence type="ECO:0000259" key="2">
    <source>
        <dbReference type="Pfam" id="PF02369"/>
    </source>
</evidence>
<name>W4LPX3_9BACT</name>